<accession>A0A0M9AK53</accession>
<dbReference type="EMBL" id="LIUF01000004">
    <property type="protein sequence ID" value="KOX92475.1"/>
    <property type="molecule type" value="Genomic_DNA"/>
</dbReference>
<dbReference type="STRING" id="1705562.AMS69_14080"/>
<sequence>MNESVDAEGATTPLVSAIIPTYGRNERLSRAIQSVLEQTYENIELLVVDDASPTPVRETLDSFDPTVDSSFRILRHDKNRGANAARNTGIRAADGRYVAFLDDDDRWDETKITKQVQAFQQSGSETGVVYTGVRKDGPEGTTVSTPIASGDVMTDLLTGTNFGQFSSVMVDTTVIETAGLPDERLPAWQDREWFVRLAQHAHFRPVRETLTYRQTGLPDSITKKFEEKRDVAYPMLISKHDWVGAEYGTYYERMFIATMRRSLARSAVRANRYREARKYFLLSALANPLYWSVYPHLVASLGGRWSYESIASLRQKVTSGPASGT</sequence>
<reference evidence="2 4" key="1">
    <citation type="submission" date="2015-08" db="EMBL/GenBank/DDBJ databases">
        <title>Genomes of Isolates from Cabo Rojo, PR.</title>
        <authorList>
            <person name="Sanchez-Nieves R.L."/>
            <person name="Montalvo-Rodriguez R."/>
        </authorList>
    </citation>
    <scope>NUCLEOTIDE SEQUENCE [LARGE SCALE GENOMIC DNA]</scope>
    <source>
        <strain evidence="2 4">SL3</strain>
    </source>
</reference>
<protein>
    <submittedName>
        <fullName evidence="2">Glycosyl transferase</fullName>
    </submittedName>
    <submittedName>
        <fullName evidence="3">Glycosyltransferase</fullName>
    </submittedName>
</protein>
<evidence type="ECO:0000313" key="2">
    <source>
        <dbReference type="EMBL" id="KOX92475.1"/>
    </source>
</evidence>
<feature type="domain" description="Glycosyltransferase 2-like" evidence="1">
    <location>
        <begin position="16"/>
        <end position="124"/>
    </location>
</feature>
<name>A0A0M9AK53_9EURY</name>
<dbReference type="AlphaFoldDB" id="A0A0M9AK53"/>
<keyword evidence="2" id="KW-0808">Transferase</keyword>
<dbReference type="Pfam" id="PF00535">
    <property type="entry name" value="Glycos_transf_2"/>
    <property type="match status" value="1"/>
</dbReference>
<dbReference type="SUPFAM" id="SSF53448">
    <property type="entry name" value="Nucleotide-diphospho-sugar transferases"/>
    <property type="match status" value="1"/>
</dbReference>
<evidence type="ECO:0000313" key="3">
    <source>
        <dbReference type="EMBL" id="NLV04598.1"/>
    </source>
</evidence>
<dbReference type="RefSeq" id="WP_053968685.1">
    <property type="nucleotide sequence ID" value="NZ_LIUF01000004.1"/>
</dbReference>
<proteinExistence type="predicted"/>
<dbReference type="PANTHER" id="PTHR22916:SF3">
    <property type="entry name" value="UDP-GLCNAC:BETAGAL BETA-1,3-N-ACETYLGLUCOSAMINYLTRANSFERASE-LIKE PROTEIN 1"/>
    <property type="match status" value="1"/>
</dbReference>
<dbReference type="Proteomes" id="UP000610611">
    <property type="component" value="Unassembled WGS sequence"/>
</dbReference>
<dbReference type="Gene3D" id="3.90.550.10">
    <property type="entry name" value="Spore Coat Polysaccharide Biosynthesis Protein SpsA, Chain A"/>
    <property type="match status" value="1"/>
</dbReference>
<reference evidence="3" key="2">
    <citation type="submission" date="2019-12" db="EMBL/GenBank/DDBJ databases">
        <title>The whole-genome sequencing of Haloarcula japonica strain pws8.</title>
        <authorList>
            <person name="Verma D.K."/>
            <person name="Gopal K."/>
            <person name="Prasad E.S."/>
        </authorList>
    </citation>
    <scope>NUCLEOTIDE SEQUENCE</scope>
    <source>
        <strain evidence="3">Pws8</strain>
    </source>
</reference>
<dbReference type="InterPro" id="IPR001173">
    <property type="entry name" value="Glyco_trans_2-like"/>
</dbReference>
<dbReference type="GO" id="GO:0016758">
    <property type="term" value="F:hexosyltransferase activity"/>
    <property type="evidence" value="ECO:0007669"/>
    <property type="project" value="UniProtKB-ARBA"/>
</dbReference>
<dbReference type="EMBL" id="WOWB01000001">
    <property type="protein sequence ID" value="NLV04598.1"/>
    <property type="molecule type" value="Genomic_DNA"/>
</dbReference>
<evidence type="ECO:0000313" key="4">
    <source>
        <dbReference type="Proteomes" id="UP000037729"/>
    </source>
</evidence>
<comment type="caution">
    <text evidence="2">The sequence shown here is derived from an EMBL/GenBank/DDBJ whole genome shotgun (WGS) entry which is preliminary data.</text>
</comment>
<evidence type="ECO:0000259" key="1">
    <source>
        <dbReference type="Pfam" id="PF00535"/>
    </source>
</evidence>
<organism evidence="2 4">
    <name type="scientific">Haloarcula rubripromontorii</name>
    <dbReference type="NCBI Taxonomy" id="1705562"/>
    <lineage>
        <taxon>Archaea</taxon>
        <taxon>Methanobacteriati</taxon>
        <taxon>Methanobacteriota</taxon>
        <taxon>Stenosarchaea group</taxon>
        <taxon>Halobacteria</taxon>
        <taxon>Halobacteriales</taxon>
        <taxon>Haloarculaceae</taxon>
        <taxon>Haloarcula</taxon>
    </lineage>
</organism>
<dbReference type="PATRIC" id="fig|1705562.3.peg.3425"/>
<keyword evidence="4" id="KW-1185">Reference proteome</keyword>
<gene>
    <name evidence="2" type="ORF">AMS69_14080</name>
    <name evidence="3" type="ORF">GOC83_00410</name>
</gene>
<dbReference type="InterPro" id="IPR029044">
    <property type="entry name" value="Nucleotide-diphossugar_trans"/>
</dbReference>
<dbReference type="OrthoDB" id="46222at2157"/>
<dbReference type="CDD" id="cd00761">
    <property type="entry name" value="Glyco_tranf_GTA_type"/>
    <property type="match status" value="1"/>
</dbReference>
<dbReference type="PANTHER" id="PTHR22916">
    <property type="entry name" value="GLYCOSYLTRANSFERASE"/>
    <property type="match status" value="1"/>
</dbReference>
<dbReference type="Proteomes" id="UP000037729">
    <property type="component" value="Unassembled WGS sequence"/>
</dbReference>